<dbReference type="GO" id="GO:0005634">
    <property type="term" value="C:nucleus"/>
    <property type="evidence" value="ECO:0007669"/>
    <property type="project" value="UniProtKB-SubCell"/>
</dbReference>
<feature type="compositionally biased region" description="Polar residues" evidence="8">
    <location>
        <begin position="767"/>
        <end position="786"/>
    </location>
</feature>
<feature type="compositionally biased region" description="Polar residues" evidence="8">
    <location>
        <begin position="692"/>
        <end position="720"/>
    </location>
</feature>
<organism evidence="10 11">
    <name type="scientific">Glonium stellatum</name>
    <dbReference type="NCBI Taxonomy" id="574774"/>
    <lineage>
        <taxon>Eukaryota</taxon>
        <taxon>Fungi</taxon>
        <taxon>Dikarya</taxon>
        <taxon>Ascomycota</taxon>
        <taxon>Pezizomycotina</taxon>
        <taxon>Dothideomycetes</taxon>
        <taxon>Pleosporomycetidae</taxon>
        <taxon>Gloniales</taxon>
        <taxon>Gloniaceae</taxon>
        <taxon>Glonium</taxon>
    </lineage>
</organism>
<evidence type="ECO:0000256" key="3">
    <source>
        <dbReference type="ARBA" id="ARBA00012759"/>
    </source>
</evidence>
<dbReference type="Gene3D" id="3.90.70.10">
    <property type="entry name" value="Cysteine proteinases"/>
    <property type="match status" value="2"/>
</dbReference>
<dbReference type="GO" id="GO:0005829">
    <property type="term" value="C:cytosol"/>
    <property type="evidence" value="ECO:0007669"/>
    <property type="project" value="TreeGrafter"/>
</dbReference>
<dbReference type="InterPro" id="IPR028889">
    <property type="entry name" value="USP"/>
</dbReference>
<evidence type="ECO:0000313" key="11">
    <source>
        <dbReference type="Proteomes" id="UP000250140"/>
    </source>
</evidence>
<feature type="compositionally biased region" description="Basic residues" evidence="8">
    <location>
        <begin position="755"/>
        <end position="765"/>
    </location>
</feature>
<keyword evidence="5" id="KW-0833">Ubl conjugation pathway</keyword>
<keyword evidence="6" id="KW-0378">Hydrolase</keyword>
<gene>
    <name evidence="10" type="ORF">AOQ84DRAFT_342036</name>
</gene>
<evidence type="ECO:0000256" key="6">
    <source>
        <dbReference type="ARBA" id="ARBA00022801"/>
    </source>
</evidence>
<dbReference type="InterPro" id="IPR001394">
    <property type="entry name" value="Peptidase_C19_UCH"/>
</dbReference>
<evidence type="ECO:0000256" key="5">
    <source>
        <dbReference type="ARBA" id="ARBA00022786"/>
    </source>
</evidence>
<dbReference type="PANTHER" id="PTHR24006:SF722">
    <property type="entry name" value="UBIQUITIN CARBOXYL-TERMINAL HYDROLASE 48"/>
    <property type="match status" value="1"/>
</dbReference>
<dbReference type="Pfam" id="PF00443">
    <property type="entry name" value="UCH"/>
    <property type="match status" value="1"/>
</dbReference>
<dbReference type="EMBL" id="KV749899">
    <property type="protein sequence ID" value="OCL07318.1"/>
    <property type="molecule type" value="Genomic_DNA"/>
</dbReference>
<dbReference type="GO" id="GO:0004843">
    <property type="term" value="F:cysteine-type deubiquitinase activity"/>
    <property type="evidence" value="ECO:0007669"/>
    <property type="project" value="UniProtKB-EC"/>
</dbReference>
<accession>A0A8E2EZQ6</accession>
<comment type="similarity">
    <text evidence="2">Belongs to the peptidase C19 family.</text>
</comment>
<dbReference type="Proteomes" id="UP000250140">
    <property type="component" value="Unassembled WGS sequence"/>
</dbReference>
<dbReference type="InterPro" id="IPR050164">
    <property type="entry name" value="Peptidase_C19"/>
</dbReference>
<proteinExistence type="inferred from homology"/>
<comment type="catalytic activity">
    <reaction evidence="1">
        <text>Thiol-dependent hydrolysis of ester, thioester, amide, peptide and isopeptide bonds formed by the C-terminal Gly of ubiquitin (a 76-residue protein attached to proteins as an intracellular targeting signal).</text>
        <dbReference type="EC" id="3.4.19.12"/>
    </reaction>
</comment>
<dbReference type="PANTHER" id="PTHR24006">
    <property type="entry name" value="UBIQUITIN CARBOXYL-TERMINAL HYDROLASE"/>
    <property type="match status" value="1"/>
</dbReference>
<evidence type="ECO:0000313" key="10">
    <source>
        <dbReference type="EMBL" id="OCL07318.1"/>
    </source>
</evidence>
<dbReference type="SUPFAM" id="SSF54001">
    <property type="entry name" value="Cysteine proteinases"/>
    <property type="match status" value="1"/>
</dbReference>
<reference evidence="10 11" key="1">
    <citation type="journal article" date="2016" name="Nat. Commun.">
        <title>Ectomycorrhizal ecology is imprinted in the genome of the dominant symbiotic fungus Cenococcum geophilum.</title>
        <authorList>
            <consortium name="DOE Joint Genome Institute"/>
            <person name="Peter M."/>
            <person name="Kohler A."/>
            <person name="Ohm R.A."/>
            <person name="Kuo A."/>
            <person name="Krutzmann J."/>
            <person name="Morin E."/>
            <person name="Arend M."/>
            <person name="Barry K.W."/>
            <person name="Binder M."/>
            <person name="Choi C."/>
            <person name="Clum A."/>
            <person name="Copeland A."/>
            <person name="Grisel N."/>
            <person name="Haridas S."/>
            <person name="Kipfer T."/>
            <person name="LaButti K."/>
            <person name="Lindquist E."/>
            <person name="Lipzen A."/>
            <person name="Maire R."/>
            <person name="Meier B."/>
            <person name="Mihaltcheva S."/>
            <person name="Molinier V."/>
            <person name="Murat C."/>
            <person name="Poggeler S."/>
            <person name="Quandt C.A."/>
            <person name="Sperisen C."/>
            <person name="Tritt A."/>
            <person name="Tisserant E."/>
            <person name="Crous P.W."/>
            <person name="Henrissat B."/>
            <person name="Nehls U."/>
            <person name="Egli S."/>
            <person name="Spatafora J.W."/>
            <person name="Grigoriev I.V."/>
            <person name="Martin F.M."/>
        </authorList>
    </citation>
    <scope>NUCLEOTIDE SEQUENCE [LARGE SCALE GENOMIC DNA]</scope>
    <source>
        <strain evidence="10 11">CBS 207.34</strain>
    </source>
</reference>
<protein>
    <recommendedName>
        <fullName evidence="3">ubiquitinyl hydrolase 1</fullName>
        <ecNumber evidence="3">3.4.19.12</ecNumber>
    </recommendedName>
</protein>
<feature type="compositionally biased region" description="Polar residues" evidence="8">
    <location>
        <begin position="401"/>
        <end position="414"/>
    </location>
</feature>
<keyword evidence="11" id="KW-1185">Reference proteome</keyword>
<feature type="region of interest" description="Disordered" evidence="8">
    <location>
        <begin position="401"/>
        <end position="424"/>
    </location>
</feature>
<dbReference type="InterPro" id="IPR038765">
    <property type="entry name" value="Papain-like_cys_pep_sf"/>
</dbReference>
<dbReference type="PROSITE" id="PS50235">
    <property type="entry name" value="USP_3"/>
    <property type="match status" value="1"/>
</dbReference>
<feature type="region of interest" description="Disordered" evidence="8">
    <location>
        <begin position="677"/>
        <end position="870"/>
    </location>
</feature>
<evidence type="ECO:0000256" key="8">
    <source>
        <dbReference type="SAM" id="MobiDB-lite"/>
    </source>
</evidence>
<name>A0A8E2EZQ6_9PEZI</name>
<keyword evidence="4" id="KW-0645">Protease</keyword>
<dbReference type="AlphaFoldDB" id="A0A8E2EZQ6"/>
<evidence type="ECO:0000256" key="1">
    <source>
        <dbReference type="ARBA" id="ARBA00000707"/>
    </source>
</evidence>
<evidence type="ECO:0000256" key="2">
    <source>
        <dbReference type="ARBA" id="ARBA00009085"/>
    </source>
</evidence>
<dbReference type="OrthoDB" id="6287070at2759"/>
<evidence type="ECO:0000259" key="9">
    <source>
        <dbReference type="PROSITE" id="PS50235"/>
    </source>
</evidence>
<evidence type="ECO:0000256" key="4">
    <source>
        <dbReference type="ARBA" id="ARBA00022670"/>
    </source>
</evidence>
<feature type="domain" description="USP" evidence="9">
    <location>
        <begin position="207"/>
        <end position="641"/>
    </location>
</feature>
<sequence>MSTHGANIMSGMSRFLSRREKNHEKRQSKGSRIKVYPPFLRSSLPTAPTLFGDGSGLPDKLVRNRFRSTSPSSLRKIPSLFSVSHSQNRFYFLRKRPPSVQLTACFVQASTANCFDFCTLQSRLVPTDLYNIFSNEGTKPDKEEEKKVKALVQRLNSFGITMFGETQAEYALTKNPDNSDKAFELLVLAADSFDGILKEYDSNVTMLGAENRQNVTCYLDALLFAMFARLDSFEAMLFDSFTDEPRKKLAAMLRLWVNLLRTGRLITVDLTKHLQDALGKCGWEEATRLCQQDASEAFTFITGKLELPLLTLKMDIYHTGKENAADDHKFVNERLLEVAIPSEREDGREITLEDCLETYFNNRIEVKRHLQRQNTSQSVRSIDADKSQTTHIEAIEVSSAPNSPIVSTPTTSHAPASPLRPMSGRRRADSIFSERYVESKEISEKKLLEELSNYSGNSHPRGGSLLRKEVMMPAWQFFSLIPWYTNNAPTSDAQVAAHFSAKRPVLGICLKRYSMLPNGTPQRLSTYIDIPLEIGLPHFISDDRMEEEGPLFGNFKLSLQSVVCHRGVSVDSGHYIALIRANVPDRWSSKGSDSRPGSSETDDAPSAWMRFDDLAKERVTDVDIKQALRDESPYLLFYQVQPIDEELARGNPPSYAEVQSEMTSVDPSFETLVSADAETATDATEWDRSGNVDLSQLDVNGSDETAGRTSMSSNRRSSVTFEELEGSLNGSARGRTAPTTPADESRPSFLSTSRRNSKVGKKAGSKSRPTSQSGESRLSFTMSRLTGRSKDKLQNSDNPASDEPIVTIVSVPEDAPEAAPQPPHLAKQSGLGMSKSTKGKEKKRLRSASQNPLDTKHHHKKPPDRECVIM</sequence>
<dbReference type="GO" id="GO:0006508">
    <property type="term" value="P:proteolysis"/>
    <property type="evidence" value="ECO:0007669"/>
    <property type="project" value="UniProtKB-KW"/>
</dbReference>
<feature type="region of interest" description="Disordered" evidence="8">
    <location>
        <begin position="586"/>
        <end position="606"/>
    </location>
</feature>
<feature type="compositionally biased region" description="Low complexity" evidence="8">
    <location>
        <begin position="589"/>
        <end position="599"/>
    </location>
</feature>
<dbReference type="GO" id="GO:0016579">
    <property type="term" value="P:protein deubiquitination"/>
    <property type="evidence" value="ECO:0007669"/>
    <property type="project" value="InterPro"/>
</dbReference>
<evidence type="ECO:0000256" key="7">
    <source>
        <dbReference type="ARBA" id="ARBA00022807"/>
    </source>
</evidence>
<keyword evidence="7" id="KW-0788">Thiol protease</keyword>
<dbReference type="EC" id="3.4.19.12" evidence="3"/>